<name>A0A642UYN7_DIURU</name>
<dbReference type="AlphaFoldDB" id="A0A642UYN7"/>
<keyword evidence="1" id="KW-1133">Transmembrane helix</keyword>
<reference evidence="2 3" key="1">
    <citation type="submission" date="2019-07" db="EMBL/GenBank/DDBJ databases">
        <title>Genome assembly of two rare yeast pathogens: Diutina rugosa and Trichomonascus ciferrii.</title>
        <authorList>
            <person name="Mixao V."/>
            <person name="Saus E."/>
            <person name="Hansen A."/>
            <person name="Lass-Flor C."/>
            <person name="Gabaldon T."/>
        </authorList>
    </citation>
    <scope>NUCLEOTIDE SEQUENCE [LARGE SCALE GENOMIC DNA]</scope>
    <source>
        <strain evidence="2 3">CBS 613</strain>
    </source>
</reference>
<organism evidence="2 3">
    <name type="scientific">Diutina rugosa</name>
    <name type="common">Yeast</name>
    <name type="synonym">Candida rugosa</name>
    <dbReference type="NCBI Taxonomy" id="5481"/>
    <lineage>
        <taxon>Eukaryota</taxon>
        <taxon>Fungi</taxon>
        <taxon>Dikarya</taxon>
        <taxon>Ascomycota</taxon>
        <taxon>Saccharomycotina</taxon>
        <taxon>Pichiomycetes</taxon>
        <taxon>Debaryomycetaceae</taxon>
        <taxon>Diutina</taxon>
    </lineage>
</organism>
<sequence length="186" mass="21603">MINRVIDLQQRYNRQAELTVETHQEILRRLVLRHQHRVEIATRIGVPTKVLDGMSGEFDKVVESLINYFANEIAQYHRLYHMDMDRHMARKLMKKPVVMSPSGYKTNEDQRVMQTPQNFTMEVLSREAKVFVSEFLVITLSIMCMAMVIRWGSVIPDLVASHLIFQAPFPLSIVELSNLTTAFVRA</sequence>
<protein>
    <submittedName>
        <fullName evidence="2">Uncharacterized protein</fullName>
    </submittedName>
</protein>
<dbReference type="EMBL" id="SWFT01000018">
    <property type="protein sequence ID" value="KAA8907926.1"/>
    <property type="molecule type" value="Genomic_DNA"/>
</dbReference>
<dbReference type="VEuPathDB" id="FungiDB:DIURU_000336"/>
<evidence type="ECO:0000313" key="2">
    <source>
        <dbReference type="EMBL" id="KAA8907926.1"/>
    </source>
</evidence>
<keyword evidence="3" id="KW-1185">Reference proteome</keyword>
<accession>A0A642UYN7</accession>
<feature type="transmembrane region" description="Helical" evidence="1">
    <location>
        <begin position="130"/>
        <end position="151"/>
    </location>
</feature>
<evidence type="ECO:0000313" key="3">
    <source>
        <dbReference type="Proteomes" id="UP000449547"/>
    </source>
</evidence>
<keyword evidence="1" id="KW-0812">Transmembrane</keyword>
<evidence type="ECO:0000256" key="1">
    <source>
        <dbReference type="SAM" id="Phobius"/>
    </source>
</evidence>
<proteinExistence type="predicted"/>
<dbReference type="RefSeq" id="XP_034014858.1">
    <property type="nucleotide sequence ID" value="XM_034156113.1"/>
</dbReference>
<dbReference type="GeneID" id="54778989"/>
<keyword evidence="1" id="KW-0472">Membrane</keyword>
<dbReference type="Proteomes" id="UP000449547">
    <property type="component" value="Unassembled WGS sequence"/>
</dbReference>
<feature type="transmembrane region" description="Helical" evidence="1">
    <location>
        <begin position="163"/>
        <end position="184"/>
    </location>
</feature>
<gene>
    <name evidence="2" type="ORF">DIURU_000336</name>
</gene>
<comment type="caution">
    <text evidence="2">The sequence shown here is derived from an EMBL/GenBank/DDBJ whole genome shotgun (WGS) entry which is preliminary data.</text>
</comment>